<feature type="transmembrane region" description="Helical" evidence="7">
    <location>
        <begin position="104"/>
        <end position="122"/>
    </location>
</feature>
<comment type="subcellular location">
    <subcellularLocation>
        <location evidence="1">Cell membrane</location>
        <topology evidence="1">Multi-pass membrane protein</topology>
    </subcellularLocation>
</comment>
<evidence type="ECO:0000256" key="7">
    <source>
        <dbReference type="SAM" id="Phobius"/>
    </source>
</evidence>
<dbReference type="Proteomes" id="UP000095008">
    <property type="component" value="Unassembled WGS sequence"/>
</dbReference>
<evidence type="ECO:0000313" key="8">
    <source>
        <dbReference type="EMBL" id="OCX72190.1"/>
    </source>
</evidence>
<comment type="caution">
    <text evidence="8">The sequence shown here is derived from an EMBL/GenBank/DDBJ whole genome shotgun (WGS) entry which is preliminary data.</text>
</comment>
<dbReference type="AlphaFoldDB" id="A0A1C2IT73"/>
<feature type="transmembrane region" description="Helical" evidence="7">
    <location>
        <begin position="216"/>
        <end position="238"/>
    </location>
</feature>
<dbReference type="InterPro" id="IPR002010">
    <property type="entry name" value="T3SS_IM_R"/>
</dbReference>
<dbReference type="Pfam" id="PF01311">
    <property type="entry name" value="Bac_export_1"/>
    <property type="match status" value="1"/>
</dbReference>
<dbReference type="EMBL" id="LWRY01000116">
    <property type="protein sequence ID" value="OCX72190.1"/>
    <property type="molecule type" value="Genomic_DNA"/>
</dbReference>
<evidence type="ECO:0000256" key="3">
    <source>
        <dbReference type="ARBA" id="ARBA00022475"/>
    </source>
</evidence>
<keyword evidence="4 7" id="KW-0812">Transmembrane</keyword>
<proteinExistence type="inferred from homology"/>
<organism evidence="8 9">
    <name type="scientific">Acidithiobacillus thiooxidans</name>
    <name type="common">Thiobacillus thiooxidans</name>
    <dbReference type="NCBI Taxonomy" id="930"/>
    <lineage>
        <taxon>Bacteria</taxon>
        <taxon>Pseudomonadati</taxon>
        <taxon>Pseudomonadota</taxon>
        <taxon>Acidithiobacillia</taxon>
        <taxon>Acidithiobacillales</taxon>
        <taxon>Acidithiobacillaceae</taxon>
        <taxon>Acidithiobacillus</taxon>
    </lineage>
</organism>
<feature type="transmembrane region" description="Helical" evidence="7">
    <location>
        <begin position="76"/>
        <end position="98"/>
    </location>
</feature>
<evidence type="ECO:0000256" key="5">
    <source>
        <dbReference type="ARBA" id="ARBA00022989"/>
    </source>
</evidence>
<protein>
    <recommendedName>
        <fullName evidence="10">Flagellar biosynthetic protein FliR</fullName>
    </recommendedName>
</protein>
<evidence type="ECO:0008006" key="10">
    <source>
        <dbReference type="Google" id="ProtNLM"/>
    </source>
</evidence>
<dbReference type="GO" id="GO:0005886">
    <property type="term" value="C:plasma membrane"/>
    <property type="evidence" value="ECO:0007669"/>
    <property type="project" value="UniProtKB-SubCell"/>
</dbReference>
<gene>
    <name evidence="8" type="ORF">A6M23_10370</name>
</gene>
<evidence type="ECO:0000313" key="9">
    <source>
        <dbReference type="Proteomes" id="UP000095008"/>
    </source>
</evidence>
<keyword evidence="9" id="KW-1185">Reference proteome</keyword>
<feature type="transmembrane region" description="Helical" evidence="7">
    <location>
        <begin position="46"/>
        <end position="64"/>
    </location>
</feature>
<feature type="transmembrane region" description="Helical" evidence="7">
    <location>
        <begin position="134"/>
        <end position="153"/>
    </location>
</feature>
<feature type="transmembrane region" description="Helical" evidence="7">
    <location>
        <begin position="21"/>
        <end position="40"/>
    </location>
</feature>
<dbReference type="PANTHER" id="PTHR30065">
    <property type="entry name" value="FLAGELLAR BIOSYNTHETIC PROTEIN FLIR"/>
    <property type="match status" value="1"/>
</dbReference>
<keyword evidence="5 7" id="KW-1133">Transmembrane helix</keyword>
<sequence>MSTTVGVITFTQAQADHLLELVVWPATRILAFIAVAPLFSSGWLPTLWRLGFGFACAWAIIPDLPPMIPWPGIGGALVVLLTQVVTGLSIGFLFRFLVGIFELAAGWIALTMGLGFATTISSQFGEQNNTLSEIFKYGVVFLLIADGGILGMLHVLSESFHVIPIGAFWPHWSWLHLADFGQVLFTDGVLVAMPVVLMLLVVNVGMAIIARVAPQVNLFAIGFPVMILVGLAGIYVLIPYLPRMVSHVFLLLVTKFLQG</sequence>
<accession>A0A1C2IT73</accession>
<keyword evidence="6 7" id="KW-0472">Membrane</keyword>
<name>A0A1C2IT73_ACITH</name>
<feature type="transmembrane region" description="Helical" evidence="7">
    <location>
        <begin position="189"/>
        <end position="210"/>
    </location>
</feature>
<evidence type="ECO:0000256" key="2">
    <source>
        <dbReference type="ARBA" id="ARBA00009772"/>
    </source>
</evidence>
<evidence type="ECO:0000256" key="4">
    <source>
        <dbReference type="ARBA" id="ARBA00022692"/>
    </source>
</evidence>
<reference evidence="8" key="1">
    <citation type="journal article" date="2016" name="Int. J. Mol. Sci.">
        <title>Comparative genomics of the extreme acidophile Acidithiobacillus thiooxidans reveals intraspecific divergence and niche adaptation.</title>
        <authorList>
            <person name="Zhang X."/>
            <person name="Feng X."/>
            <person name="Tao J."/>
            <person name="Ma L."/>
            <person name="Xiao Y."/>
            <person name="Liang Y."/>
            <person name="Liu X."/>
            <person name="Yin H."/>
        </authorList>
    </citation>
    <scope>NUCLEOTIDE SEQUENCE [LARGE SCALE GENOMIC DNA]</scope>
    <source>
        <strain evidence="8">DXS-W</strain>
    </source>
</reference>
<comment type="similarity">
    <text evidence="2">Belongs to the FliR/MopE/SpaR family.</text>
</comment>
<dbReference type="PANTHER" id="PTHR30065:SF8">
    <property type="entry name" value="FLAGELLAR BIOSYNTHETIC PROTEIN FLIR"/>
    <property type="match status" value="1"/>
</dbReference>
<evidence type="ECO:0000256" key="1">
    <source>
        <dbReference type="ARBA" id="ARBA00004651"/>
    </source>
</evidence>
<dbReference type="PRINTS" id="PR00953">
    <property type="entry name" value="TYPE3IMRPROT"/>
</dbReference>
<keyword evidence="3" id="KW-1003">Cell membrane</keyword>
<evidence type="ECO:0000256" key="6">
    <source>
        <dbReference type="ARBA" id="ARBA00023136"/>
    </source>
</evidence>
<dbReference type="GO" id="GO:0006605">
    <property type="term" value="P:protein targeting"/>
    <property type="evidence" value="ECO:0007669"/>
    <property type="project" value="InterPro"/>
</dbReference>